<feature type="region of interest" description="Disordered" evidence="1">
    <location>
        <begin position="68"/>
        <end position="90"/>
    </location>
</feature>
<organism evidence="3 4">
    <name type="scientific">Varibaculum cambriense</name>
    <dbReference type="NCBI Taxonomy" id="184870"/>
    <lineage>
        <taxon>Bacteria</taxon>
        <taxon>Bacillati</taxon>
        <taxon>Actinomycetota</taxon>
        <taxon>Actinomycetes</taxon>
        <taxon>Actinomycetales</taxon>
        <taxon>Actinomycetaceae</taxon>
        <taxon>Varibaculum</taxon>
    </lineage>
</organism>
<keyword evidence="2" id="KW-0472">Membrane</keyword>
<accession>A0AAJ1BAW1</accession>
<dbReference type="RefSeq" id="WP_238127748.1">
    <property type="nucleotide sequence ID" value="NZ_JAKNHJ010000005.1"/>
</dbReference>
<sequence length="90" mass="9523">MDKNYTYTDTPRLAKWLTPTVRAWAYSVVIAIIAILGGYGVITDTLAPLWVALAAALLGQGAALAHTPKRVSGDDSSDSCAPAHRLDPEA</sequence>
<keyword evidence="2" id="KW-1133">Transmembrane helix</keyword>
<feature type="transmembrane region" description="Helical" evidence="2">
    <location>
        <begin position="21"/>
        <end position="41"/>
    </location>
</feature>
<proteinExistence type="predicted"/>
<dbReference type="Proteomes" id="UP001200537">
    <property type="component" value="Unassembled WGS sequence"/>
</dbReference>
<feature type="transmembrane region" description="Helical" evidence="2">
    <location>
        <begin position="47"/>
        <end position="65"/>
    </location>
</feature>
<evidence type="ECO:0000256" key="1">
    <source>
        <dbReference type="SAM" id="MobiDB-lite"/>
    </source>
</evidence>
<dbReference type="Pfam" id="PF23809">
    <property type="entry name" value="Phage_holin_9"/>
    <property type="match status" value="1"/>
</dbReference>
<dbReference type="EMBL" id="JAKNHJ010000005">
    <property type="protein sequence ID" value="MCG4617517.1"/>
    <property type="molecule type" value="Genomic_DNA"/>
</dbReference>
<comment type="caution">
    <text evidence="3">The sequence shown here is derived from an EMBL/GenBank/DDBJ whole genome shotgun (WGS) entry which is preliminary data.</text>
</comment>
<reference evidence="3" key="1">
    <citation type="submission" date="2022-01" db="EMBL/GenBank/DDBJ databases">
        <title>Collection of gut derived symbiotic bacterial strains cultured from healthy donors.</title>
        <authorList>
            <person name="Lin H."/>
            <person name="Kohout C."/>
            <person name="Waligurski E."/>
            <person name="Pamer E.G."/>
        </authorList>
    </citation>
    <scope>NUCLEOTIDE SEQUENCE</scope>
    <source>
        <strain evidence="3">DFI.7.46</strain>
    </source>
</reference>
<evidence type="ECO:0000256" key="2">
    <source>
        <dbReference type="SAM" id="Phobius"/>
    </source>
</evidence>
<name>A0AAJ1BAW1_9ACTO</name>
<dbReference type="InterPro" id="IPR056390">
    <property type="entry name" value="Holin_phage"/>
</dbReference>
<protein>
    <submittedName>
        <fullName evidence="3">Uncharacterized protein</fullName>
    </submittedName>
</protein>
<dbReference type="AlphaFoldDB" id="A0AAJ1BAW1"/>
<keyword evidence="2" id="KW-0812">Transmembrane</keyword>
<evidence type="ECO:0000313" key="3">
    <source>
        <dbReference type="EMBL" id="MCG4617517.1"/>
    </source>
</evidence>
<gene>
    <name evidence="3" type="ORF">L0M99_03260</name>
</gene>
<evidence type="ECO:0000313" key="4">
    <source>
        <dbReference type="Proteomes" id="UP001200537"/>
    </source>
</evidence>